<sequence length="322" mass="34114">MDQSFSPAIEALGLTKRFEETVAVAGVGLVVGPGRVHGMLGPNGAGKTTLLTMLMGLVRPDAGTIRILGRTRDEFGACMLDGVAGFVESPRFYPYLSGRRNLALLAELDGGAAASRIDEALDLVDLREQAGAKVGGYSVGMRQRLGIAAALLRDPRLLILDEPASGLDPAGMRDMRALVARLAHDGTTVLLSSHDMAEVEELCDNVTIMRRGGVVFDGSMGTLRQRAPDPAFRLATSDDERALEVARDAPGIAAAVAGDELLVHAQRDNLDGYVIALGRADVAVRRLDLESSPLEALFFALTEDEPEESAEPAASVPQEATR</sequence>
<evidence type="ECO:0000259" key="6">
    <source>
        <dbReference type="PROSITE" id="PS50893"/>
    </source>
</evidence>
<evidence type="ECO:0000313" key="7">
    <source>
        <dbReference type="EMBL" id="GAA4636975.1"/>
    </source>
</evidence>
<reference evidence="8" key="1">
    <citation type="journal article" date="2019" name="Int. J. Syst. Evol. Microbiol.">
        <title>The Global Catalogue of Microorganisms (GCM) 10K type strain sequencing project: providing services to taxonomists for standard genome sequencing and annotation.</title>
        <authorList>
            <consortium name="The Broad Institute Genomics Platform"/>
            <consortium name="The Broad Institute Genome Sequencing Center for Infectious Disease"/>
            <person name="Wu L."/>
            <person name="Ma J."/>
        </authorList>
    </citation>
    <scope>NUCLEOTIDE SEQUENCE [LARGE SCALE GENOMIC DNA]</scope>
    <source>
        <strain evidence="8">JCM 17939</strain>
    </source>
</reference>
<gene>
    <name evidence="7" type="ORF">GCM10023196_088970</name>
</gene>
<dbReference type="PANTHER" id="PTHR43335">
    <property type="entry name" value="ABC TRANSPORTER, ATP-BINDING PROTEIN"/>
    <property type="match status" value="1"/>
</dbReference>
<proteinExistence type="inferred from homology"/>
<dbReference type="Pfam" id="PF00005">
    <property type="entry name" value="ABC_tran"/>
    <property type="match status" value="1"/>
</dbReference>
<feature type="compositionally biased region" description="Low complexity" evidence="5">
    <location>
        <begin position="311"/>
        <end position="322"/>
    </location>
</feature>
<organism evidence="7 8">
    <name type="scientific">Actinoallomurus vinaceus</name>
    <dbReference type="NCBI Taxonomy" id="1080074"/>
    <lineage>
        <taxon>Bacteria</taxon>
        <taxon>Bacillati</taxon>
        <taxon>Actinomycetota</taxon>
        <taxon>Actinomycetes</taxon>
        <taxon>Streptosporangiales</taxon>
        <taxon>Thermomonosporaceae</taxon>
        <taxon>Actinoallomurus</taxon>
    </lineage>
</organism>
<accession>A0ABP8UQE9</accession>
<evidence type="ECO:0000313" key="8">
    <source>
        <dbReference type="Proteomes" id="UP001501442"/>
    </source>
</evidence>
<evidence type="ECO:0000256" key="5">
    <source>
        <dbReference type="SAM" id="MobiDB-lite"/>
    </source>
</evidence>
<dbReference type="Proteomes" id="UP001501442">
    <property type="component" value="Unassembled WGS sequence"/>
</dbReference>
<dbReference type="InterPro" id="IPR003593">
    <property type="entry name" value="AAA+_ATPase"/>
</dbReference>
<feature type="domain" description="ABC transporter" evidence="6">
    <location>
        <begin position="9"/>
        <end position="236"/>
    </location>
</feature>
<keyword evidence="2" id="KW-0813">Transport</keyword>
<evidence type="ECO:0000256" key="4">
    <source>
        <dbReference type="ARBA" id="ARBA00022840"/>
    </source>
</evidence>
<dbReference type="EMBL" id="BAABHK010000018">
    <property type="protein sequence ID" value="GAA4636975.1"/>
    <property type="molecule type" value="Genomic_DNA"/>
</dbReference>
<dbReference type="PROSITE" id="PS50893">
    <property type="entry name" value="ABC_TRANSPORTER_2"/>
    <property type="match status" value="1"/>
</dbReference>
<dbReference type="SUPFAM" id="SSF52540">
    <property type="entry name" value="P-loop containing nucleoside triphosphate hydrolases"/>
    <property type="match status" value="1"/>
</dbReference>
<dbReference type="PANTHER" id="PTHR43335:SF4">
    <property type="entry name" value="ABC TRANSPORTER, ATP-BINDING PROTEIN"/>
    <property type="match status" value="1"/>
</dbReference>
<dbReference type="GO" id="GO:0005524">
    <property type="term" value="F:ATP binding"/>
    <property type="evidence" value="ECO:0007669"/>
    <property type="project" value="UniProtKB-KW"/>
</dbReference>
<comment type="caution">
    <text evidence="7">The sequence shown here is derived from an EMBL/GenBank/DDBJ whole genome shotgun (WGS) entry which is preliminary data.</text>
</comment>
<protein>
    <submittedName>
        <fullName evidence="7">ABC transporter ATP-binding protein</fullName>
    </submittedName>
</protein>
<keyword evidence="3" id="KW-0547">Nucleotide-binding</keyword>
<dbReference type="PROSITE" id="PS00211">
    <property type="entry name" value="ABC_TRANSPORTER_1"/>
    <property type="match status" value="1"/>
</dbReference>
<evidence type="ECO:0000256" key="1">
    <source>
        <dbReference type="ARBA" id="ARBA00005417"/>
    </source>
</evidence>
<evidence type="ECO:0000256" key="2">
    <source>
        <dbReference type="ARBA" id="ARBA00022448"/>
    </source>
</evidence>
<feature type="region of interest" description="Disordered" evidence="5">
    <location>
        <begin position="302"/>
        <end position="322"/>
    </location>
</feature>
<dbReference type="InterPro" id="IPR017871">
    <property type="entry name" value="ABC_transporter-like_CS"/>
</dbReference>
<keyword evidence="4 7" id="KW-0067">ATP-binding</keyword>
<dbReference type="Gene3D" id="3.40.50.300">
    <property type="entry name" value="P-loop containing nucleotide triphosphate hydrolases"/>
    <property type="match status" value="1"/>
</dbReference>
<keyword evidence="8" id="KW-1185">Reference proteome</keyword>
<dbReference type="RefSeq" id="WP_345439954.1">
    <property type="nucleotide sequence ID" value="NZ_BAABHK010000018.1"/>
</dbReference>
<name>A0ABP8UQE9_9ACTN</name>
<dbReference type="InterPro" id="IPR027417">
    <property type="entry name" value="P-loop_NTPase"/>
</dbReference>
<comment type="similarity">
    <text evidence="1">Belongs to the ABC transporter superfamily.</text>
</comment>
<dbReference type="SMART" id="SM00382">
    <property type="entry name" value="AAA"/>
    <property type="match status" value="1"/>
</dbReference>
<dbReference type="InterPro" id="IPR003439">
    <property type="entry name" value="ABC_transporter-like_ATP-bd"/>
</dbReference>
<evidence type="ECO:0000256" key="3">
    <source>
        <dbReference type="ARBA" id="ARBA00022741"/>
    </source>
</evidence>